<protein>
    <submittedName>
        <fullName evidence="2">Glyoxalase/bleomycin resistance/extradiol dioxygenase family protein</fullName>
    </submittedName>
</protein>
<evidence type="ECO:0000313" key="2">
    <source>
        <dbReference type="EMBL" id="MYZ47157.1"/>
    </source>
</evidence>
<feature type="domain" description="VOC" evidence="1">
    <location>
        <begin position="138"/>
        <end position="252"/>
    </location>
</feature>
<sequence length="298" mass="33528">MAARPKTFRLAYLDFVSDDLQKECEFYTNVVGLIRTESGNASEAFLTLGYDHHNISIRDGSPSGLSAIGYQLAAEVSLNDVDRLLRDHGLRPTRKRDERPGVSDLLEVEAVPGHTVHFFSDMDAPAPGFSERGIAPIRLGHVAVLTQQAGKLNTFYRELLGFYPTDTLGAAQFYTCNHDHHVLNIIDVPSAAPRVHHVAFELRDYAAHARASDVLATHNYPVLWGPTRHTSGHNISSYFFDTQRKLLELYAQMDVYWPDLDMMEPRPWHLQSPMRPQVRAPGDDANWKTVFKFGLSQG</sequence>
<dbReference type="OrthoDB" id="9803142at2"/>
<dbReference type="EMBL" id="SPKJ01000010">
    <property type="protein sequence ID" value="MYZ47157.1"/>
    <property type="molecule type" value="Genomic_DNA"/>
</dbReference>
<dbReference type="InterPro" id="IPR029068">
    <property type="entry name" value="Glyas_Bleomycin-R_OHBP_Dase"/>
</dbReference>
<dbReference type="InterPro" id="IPR004360">
    <property type="entry name" value="Glyas_Fos-R_dOase_dom"/>
</dbReference>
<dbReference type="GO" id="GO:0051213">
    <property type="term" value="F:dioxygenase activity"/>
    <property type="evidence" value="ECO:0007669"/>
    <property type="project" value="UniProtKB-KW"/>
</dbReference>
<proteinExistence type="predicted"/>
<comment type="caution">
    <text evidence="2">The sequence shown here is derived from an EMBL/GenBank/DDBJ whole genome shotgun (WGS) entry which is preliminary data.</text>
</comment>
<dbReference type="AlphaFoldDB" id="A0A964T431"/>
<feature type="domain" description="VOC" evidence="1">
    <location>
        <begin position="9"/>
        <end position="121"/>
    </location>
</feature>
<reference evidence="2" key="1">
    <citation type="submission" date="2019-03" db="EMBL/GenBank/DDBJ databases">
        <title>Afifella sp. nov., isolated from activated sludge.</title>
        <authorList>
            <person name="Li Q."/>
            <person name="Liu Y."/>
        </authorList>
    </citation>
    <scope>NUCLEOTIDE SEQUENCE</scope>
    <source>
        <strain evidence="2">L72</strain>
    </source>
</reference>
<dbReference type="Gene3D" id="3.10.180.10">
    <property type="entry name" value="2,3-Dihydroxybiphenyl 1,2-Dioxygenase, domain 1"/>
    <property type="match status" value="2"/>
</dbReference>
<evidence type="ECO:0000259" key="1">
    <source>
        <dbReference type="PROSITE" id="PS51819"/>
    </source>
</evidence>
<gene>
    <name evidence="2" type="ORF">E4O86_05455</name>
</gene>
<keyword evidence="2" id="KW-0223">Dioxygenase</keyword>
<dbReference type="PROSITE" id="PS51819">
    <property type="entry name" value="VOC"/>
    <property type="match status" value="2"/>
</dbReference>
<dbReference type="RefSeq" id="WP_161139505.1">
    <property type="nucleotide sequence ID" value="NZ_SPKJ01000010.1"/>
</dbReference>
<name>A0A964T431_9HYPH</name>
<keyword evidence="3" id="KW-1185">Reference proteome</keyword>
<dbReference type="InterPro" id="IPR037523">
    <property type="entry name" value="VOC_core"/>
</dbReference>
<dbReference type="Pfam" id="PF00903">
    <property type="entry name" value="Glyoxalase"/>
    <property type="match status" value="1"/>
</dbReference>
<organism evidence="2 3">
    <name type="scientific">Propylenella binzhouense</name>
    <dbReference type="NCBI Taxonomy" id="2555902"/>
    <lineage>
        <taxon>Bacteria</taxon>
        <taxon>Pseudomonadati</taxon>
        <taxon>Pseudomonadota</taxon>
        <taxon>Alphaproteobacteria</taxon>
        <taxon>Hyphomicrobiales</taxon>
        <taxon>Propylenellaceae</taxon>
        <taxon>Propylenella</taxon>
    </lineage>
</organism>
<accession>A0A964T431</accession>
<keyword evidence="2" id="KW-0560">Oxidoreductase</keyword>
<dbReference type="SUPFAM" id="SSF54593">
    <property type="entry name" value="Glyoxalase/Bleomycin resistance protein/Dihydroxybiphenyl dioxygenase"/>
    <property type="match status" value="1"/>
</dbReference>
<dbReference type="Proteomes" id="UP000773614">
    <property type="component" value="Unassembled WGS sequence"/>
</dbReference>
<evidence type="ECO:0000313" key="3">
    <source>
        <dbReference type="Proteomes" id="UP000773614"/>
    </source>
</evidence>